<keyword evidence="6" id="KW-0723">Serine/threonine-protein kinase</keyword>
<comment type="cofactor">
    <cofactor evidence="1">
        <name>Mg(2+)</name>
        <dbReference type="ChEBI" id="CHEBI:18420"/>
    </cofactor>
</comment>
<keyword evidence="12" id="KW-0067">ATP-binding</keyword>
<dbReference type="PANTHER" id="PTHR48012:SF1">
    <property type="entry name" value="SERINE_THREONINE-PROTEIN KINASE OSR1"/>
    <property type="match status" value="1"/>
</dbReference>
<evidence type="ECO:0000259" key="19">
    <source>
        <dbReference type="PROSITE" id="PS50011"/>
    </source>
</evidence>
<name>A0AA40HKN2_CNENI</name>
<keyword evidence="11" id="KW-0418">Kinase</keyword>
<dbReference type="PANTHER" id="PTHR48012">
    <property type="entry name" value="STERILE20-LIKE KINASE, ISOFORM B-RELATED"/>
    <property type="match status" value="1"/>
</dbReference>
<keyword evidence="9" id="KW-0479">Metal-binding</keyword>
<dbReference type="SMART" id="SM00220">
    <property type="entry name" value="S_TKc"/>
    <property type="match status" value="1"/>
</dbReference>
<evidence type="ECO:0000313" key="21">
    <source>
        <dbReference type="Proteomes" id="UP001177744"/>
    </source>
</evidence>
<evidence type="ECO:0000256" key="3">
    <source>
        <dbReference type="ARBA" id="ARBA00008874"/>
    </source>
</evidence>
<evidence type="ECO:0000256" key="1">
    <source>
        <dbReference type="ARBA" id="ARBA00001946"/>
    </source>
</evidence>
<dbReference type="GO" id="GO:0035556">
    <property type="term" value="P:intracellular signal transduction"/>
    <property type="evidence" value="ECO:0007669"/>
    <property type="project" value="TreeGrafter"/>
</dbReference>
<dbReference type="InterPro" id="IPR050629">
    <property type="entry name" value="STE20/SPS1-PAK"/>
</dbReference>
<comment type="caution">
    <text evidence="20">The sequence shown here is derived from an EMBL/GenBank/DDBJ whole genome shotgun (WGS) entry which is preliminary data.</text>
</comment>
<evidence type="ECO:0000256" key="9">
    <source>
        <dbReference type="ARBA" id="ARBA00022723"/>
    </source>
</evidence>
<dbReference type="InterPro" id="IPR011009">
    <property type="entry name" value="Kinase-like_dom_sf"/>
</dbReference>
<dbReference type="Gene3D" id="3.10.20.90">
    <property type="entry name" value="Phosphatidylinositol 3-kinase Catalytic Subunit, Chain A, domain 1"/>
    <property type="match status" value="1"/>
</dbReference>
<dbReference type="AlphaFoldDB" id="A0AA40HKN2"/>
<dbReference type="GO" id="GO:0005829">
    <property type="term" value="C:cytosol"/>
    <property type="evidence" value="ECO:0007669"/>
    <property type="project" value="TreeGrafter"/>
</dbReference>
<sequence length="553" mass="60440">MPGIAGVELGGDPLQTKLPAGTAPSNKEIQAMSQCHHPNIVSYYTSFVVKDELWLVMKLLSGAPGTQAFTPAGVCRLRLRFRLRLESAIFAAGRSLQSSSSLRPECHSCSVLDIIKHIVAKGEHKSGVLDEPAIATILKEVLEGLEYLHKNGQIHRDVKAGNILLGEDGSVQIADFGVSAFLATGGDITRNKVRKTFVGTPCWMAPEVMEQVRGYDFKADIWSFGITAIELATGAAPYHKYPPMKVLMLTLQNDPPSLETGVQDKEMLKKYGKSFRKMISLCLQKDPEKRPTAAELLRNKFFQKAKNKEFLQEKLLQRAPTISERAKKVRRVPGSSGRLHKTEDGGWEWSDDEFDEESEEGKAAISQLRSPRVKELSSSELFPTTDPVGTLLQVPEEISAHLPQPAGQTPAQPTQVSLPLPAEPAKTAQALSSGAGSQETKIPISLVLRLRNSKKELNDIRFEFTPGRDTAEGVSQELISAGLVDGRDLVIVAANLQKIVEEPQSNRSVTFKLVFVSSSLLKHLPFYTLASGVEGSDIPDDGKLIGFAQLSIS</sequence>
<reference evidence="20" key="1">
    <citation type="submission" date="2023-06" db="EMBL/GenBank/DDBJ databases">
        <title>Reference genome for the Northern bat (Eptesicus nilssonii), a most northern bat species.</title>
        <authorList>
            <person name="Laine V.N."/>
            <person name="Pulliainen A.T."/>
            <person name="Lilley T.M."/>
        </authorList>
    </citation>
    <scope>NUCLEOTIDE SEQUENCE</scope>
    <source>
        <strain evidence="20">BLF_Eptnil</strain>
        <tissue evidence="20">Kidney</tissue>
    </source>
</reference>
<keyword evidence="8" id="KW-0808">Transferase</keyword>
<feature type="compositionally biased region" description="Acidic residues" evidence="18">
    <location>
        <begin position="345"/>
        <end position="359"/>
    </location>
</feature>
<dbReference type="Gene3D" id="3.30.200.20">
    <property type="entry name" value="Phosphorylase Kinase, domain 1"/>
    <property type="match status" value="1"/>
</dbReference>
<dbReference type="SUPFAM" id="SSF56112">
    <property type="entry name" value="Protein kinase-like (PK-like)"/>
    <property type="match status" value="1"/>
</dbReference>
<evidence type="ECO:0000256" key="2">
    <source>
        <dbReference type="ARBA" id="ARBA00004496"/>
    </source>
</evidence>
<evidence type="ECO:0000256" key="6">
    <source>
        <dbReference type="ARBA" id="ARBA00022527"/>
    </source>
</evidence>
<dbReference type="GO" id="GO:0005524">
    <property type="term" value="F:ATP binding"/>
    <property type="evidence" value="ECO:0007669"/>
    <property type="project" value="UniProtKB-KW"/>
</dbReference>
<dbReference type="GO" id="GO:0004674">
    <property type="term" value="F:protein serine/threonine kinase activity"/>
    <property type="evidence" value="ECO:0007669"/>
    <property type="project" value="UniProtKB-KW"/>
</dbReference>
<evidence type="ECO:0000256" key="15">
    <source>
        <dbReference type="ARBA" id="ARBA00042936"/>
    </source>
</evidence>
<comment type="subcellular location">
    <subcellularLocation>
        <location evidence="2">Cytoplasm</location>
    </subcellularLocation>
</comment>
<protein>
    <recommendedName>
        <fullName evidence="14">Serine/threonine-protein kinase OSR1</fullName>
        <ecNumber evidence="4">2.7.11.1</ecNumber>
    </recommendedName>
    <alternativeName>
        <fullName evidence="15">Oxidative stress-responsive 1 protein</fullName>
    </alternativeName>
</protein>
<evidence type="ECO:0000256" key="7">
    <source>
        <dbReference type="ARBA" id="ARBA00022553"/>
    </source>
</evidence>
<comment type="similarity">
    <text evidence="3">Belongs to the protein kinase superfamily. STE Ser/Thr protein kinase family. STE20 subfamily.</text>
</comment>
<dbReference type="EC" id="2.7.11.1" evidence="4"/>
<keyword evidence="7" id="KW-0597">Phosphoprotein</keyword>
<dbReference type="Pfam" id="PF12202">
    <property type="entry name" value="OSR1_C"/>
    <property type="match status" value="1"/>
</dbReference>
<dbReference type="FunFam" id="3.10.20.90:FF:000043">
    <property type="entry name" value="serine/threonine-protein kinase OSR1 isoform X1"/>
    <property type="match status" value="1"/>
</dbReference>
<keyword evidence="21" id="KW-1185">Reference proteome</keyword>
<comment type="catalytic activity">
    <reaction evidence="17">
        <text>L-seryl-[protein] + ATP = O-phospho-L-seryl-[protein] + ADP + H(+)</text>
        <dbReference type="Rhea" id="RHEA:17989"/>
        <dbReference type="Rhea" id="RHEA-COMP:9863"/>
        <dbReference type="Rhea" id="RHEA-COMP:11604"/>
        <dbReference type="ChEBI" id="CHEBI:15378"/>
        <dbReference type="ChEBI" id="CHEBI:29999"/>
        <dbReference type="ChEBI" id="CHEBI:30616"/>
        <dbReference type="ChEBI" id="CHEBI:83421"/>
        <dbReference type="ChEBI" id="CHEBI:456216"/>
        <dbReference type="EC" id="2.7.11.1"/>
    </reaction>
</comment>
<dbReference type="Proteomes" id="UP001177744">
    <property type="component" value="Unassembled WGS sequence"/>
</dbReference>
<evidence type="ECO:0000256" key="14">
    <source>
        <dbReference type="ARBA" id="ARBA00040079"/>
    </source>
</evidence>
<evidence type="ECO:0000313" key="20">
    <source>
        <dbReference type="EMBL" id="KAK1332592.1"/>
    </source>
</evidence>
<evidence type="ECO:0000256" key="16">
    <source>
        <dbReference type="ARBA" id="ARBA00047899"/>
    </source>
</evidence>
<dbReference type="Pfam" id="PF00069">
    <property type="entry name" value="Pkinase"/>
    <property type="match status" value="1"/>
</dbReference>
<feature type="domain" description="Protein kinase" evidence="19">
    <location>
        <begin position="1"/>
        <end position="302"/>
    </location>
</feature>
<feature type="region of interest" description="Disordered" evidence="18">
    <location>
        <begin position="326"/>
        <end position="370"/>
    </location>
</feature>
<evidence type="ECO:0000256" key="18">
    <source>
        <dbReference type="SAM" id="MobiDB-lite"/>
    </source>
</evidence>
<evidence type="ECO:0000256" key="17">
    <source>
        <dbReference type="ARBA" id="ARBA00048679"/>
    </source>
</evidence>
<evidence type="ECO:0000256" key="10">
    <source>
        <dbReference type="ARBA" id="ARBA00022741"/>
    </source>
</evidence>
<evidence type="ECO:0000256" key="8">
    <source>
        <dbReference type="ARBA" id="ARBA00022679"/>
    </source>
</evidence>
<gene>
    <name evidence="20" type="ORF">QTO34_007275</name>
</gene>
<dbReference type="InterPro" id="IPR024678">
    <property type="entry name" value="Kinase_OSR1/WNK_CCT"/>
</dbReference>
<accession>A0AA40HKN2</accession>
<evidence type="ECO:0000256" key="11">
    <source>
        <dbReference type="ARBA" id="ARBA00022777"/>
    </source>
</evidence>
<dbReference type="GO" id="GO:0010820">
    <property type="term" value="P:positive regulation of T cell chemotaxis"/>
    <property type="evidence" value="ECO:0007669"/>
    <property type="project" value="TreeGrafter"/>
</dbReference>
<dbReference type="GO" id="GO:0046872">
    <property type="term" value="F:metal ion binding"/>
    <property type="evidence" value="ECO:0007669"/>
    <property type="project" value="UniProtKB-KW"/>
</dbReference>
<comment type="catalytic activity">
    <reaction evidence="16">
        <text>L-threonyl-[protein] + ATP = O-phospho-L-threonyl-[protein] + ADP + H(+)</text>
        <dbReference type="Rhea" id="RHEA:46608"/>
        <dbReference type="Rhea" id="RHEA-COMP:11060"/>
        <dbReference type="Rhea" id="RHEA-COMP:11605"/>
        <dbReference type="ChEBI" id="CHEBI:15378"/>
        <dbReference type="ChEBI" id="CHEBI:30013"/>
        <dbReference type="ChEBI" id="CHEBI:30616"/>
        <dbReference type="ChEBI" id="CHEBI:61977"/>
        <dbReference type="ChEBI" id="CHEBI:456216"/>
        <dbReference type="EC" id="2.7.11.1"/>
    </reaction>
</comment>
<evidence type="ECO:0000256" key="5">
    <source>
        <dbReference type="ARBA" id="ARBA00022490"/>
    </source>
</evidence>
<keyword evidence="5" id="KW-0963">Cytoplasm</keyword>
<dbReference type="EMBL" id="JAULJE010000018">
    <property type="protein sequence ID" value="KAK1332592.1"/>
    <property type="molecule type" value="Genomic_DNA"/>
</dbReference>
<dbReference type="FunFam" id="1.10.510.10:FF:000068">
    <property type="entry name" value="STE20/SPS1-related proline-alanine-rich protein kinase"/>
    <property type="match status" value="1"/>
</dbReference>
<dbReference type="Gene3D" id="1.10.510.10">
    <property type="entry name" value="Transferase(Phosphotransferase) domain 1"/>
    <property type="match status" value="1"/>
</dbReference>
<evidence type="ECO:0000256" key="4">
    <source>
        <dbReference type="ARBA" id="ARBA00012513"/>
    </source>
</evidence>
<proteinExistence type="inferred from homology"/>
<dbReference type="InterPro" id="IPR000719">
    <property type="entry name" value="Prot_kinase_dom"/>
</dbReference>
<keyword evidence="13" id="KW-0460">Magnesium</keyword>
<evidence type="ECO:0000256" key="13">
    <source>
        <dbReference type="ARBA" id="ARBA00022842"/>
    </source>
</evidence>
<dbReference type="PROSITE" id="PS50011">
    <property type="entry name" value="PROTEIN_KINASE_DOM"/>
    <property type="match status" value="1"/>
</dbReference>
<evidence type="ECO:0000256" key="12">
    <source>
        <dbReference type="ARBA" id="ARBA00022840"/>
    </source>
</evidence>
<organism evidence="20 21">
    <name type="scientific">Cnephaeus nilssonii</name>
    <name type="common">Northern bat</name>
    <name type="synonym">Eptesicus nilssonii</name>
    <dbReference type="NCBI Taxonomy" id="3371016"/>
    <lineage>
        <taxon>Eukaryota</taxon>
        <taxon>Metazoa</taxon>
        <taxon>Chordata</taxon>
        <taxon>Craniata</taxon>
        <taxon>Vertebrata</taxon>
        <taxon>Euteleostomi</taxon>
        <taxon>Mammalia</taxon>
        <taxon>Eutheria</taxon>
        <taxon>Laurasiatheria</taxon>
        <taxon>Chiroptera</taxon>
        <taxon>Yangochiroptera</taxon>
        <taxon>Vespertilionidae</taxon>
        <taxon>Cnephaeus</taxon>
    </lineage>
</organism>
<keyword evidence="10" id="KW-0547">Nucleotide-binding</keyword>